<dbReference type="Proteomes" id="UP000243499">
    <property type="component" value="Chromosome 2"/>
</dbReference>
<name>A0A2T8KNM4_9POAL</name>
<feature type="compositionally biased region" description="Basic residues" evidence="1">
    <location>
        <begin position="56"/>
        <end position="73"/>
    </location>
</feature>
<evidence type="ECO:0000256" key="1">
    <source>
        <dbReference type="SAM" id="MobiDB-lite"/>
    </source>
</evidence>
<dbReference type="Gramene" id="PVH63793">
    <property type="protein sequence ID" value="PVH63793"/>
    <property type="gene ID" value="PAHAL_2G108200"/>
</dbReference>
<reference evidence="2" key="1">
    <citation type="submission" date="2018-04" db="EMBL/GenBank/DDBJ databases">
        <title>WGS assembly of Panicum hallii.</title>
        <authorList>
            <person name="Lovell J."/>
            <person name="Jenkins J."/>
            <person name="Lowry D."/>
            <person name="Mamidi S."/>
            <person name="Sreedasyam A."/>
            <person name="Weng X."/>
            <person name="Barry K."/>
            <person name="Bonette J."/>
            <person name="Campitelli B."/>
            <person name="Daum C."/>
            <person name="Gordon S."/>
            <person name="Gould B."/>
            <person name="Lipzen A."/>
            <person name="Macqueen A."/>
            <person name="Palacio-Mejia J."/>
            <person name="Plott C."/>
            <person name="Shakirov E."/>
            <person name="Shu S."/>
            <person name="Yoshinaga Y."/>
            <person name="Zane M."/>
            <person name="Rokhsar D."/>
            <person name="Grimwood J."/>
            <person name="Schmutz J."/>
            <person name="Juenger T."/>
        </authorList>
    </citation>
    <scope>NUCLEOTIDE SEQUENCE [LARGE SCALE GENOMIC DNA]</scope>
    <source>
        <strain evidence="2">FIL2</strain>
    </source>
</reference>
<feature type="region of interest" description="Disordered" evidence="1">
    <location>
        <begin position="51"/>
        <end position="73"/>
    </location>
</feature>
<gene>
    <name evidence="2" type="ORF">PAHAL_2G108200</name>
</gene>
<protein>
    <submittedName>
        <fullName evidence="2">Uncharacterized protein</fullName>
    </submittedName>
</protein>
<dbReference type="AlphaFoldDB" id="A0A2T8KNM4"/>
<organism evidence="2">
    <name type="scientific">Panicum hallii</name>
    <dbReference type="NCBI Taxonomy" id="206008"/>
    <lineage>
        <taxon>Eukaryota</taxon>
        <taxon>Viridiplantae</taxon>
        <taxon>Streptophyta</taxon>
        <taxon>Embryophyta</taxon>
        <taxon>Tracheophyta</taxon>
        <taxon>Spermatophyta</taxon>
        <taxon>Magnoliopsida</taxon>
        <taxon>Liliopsida</taxon>
        <taxon>Poales</taxon>
        <taxon>Poaceae</taxon>
        <taxon>PACMAD clade</taxon>
        <taxon>Panicoideae</taxon>
        <taxon>Panicodae</taxon>
        <taxon>Paniceae</taxon>
        <taxon>Panicinae</taxon>
        <taxon>Panicum</taxon>
        <taxon>Panicum sect. Panicum</taxon>
    </lineage>
</organism>
<accession>A0A2T8KNM4</accession>
<dbReference type="EMBL" id="CM008047">
    <property type="protein sequence ID" value="PVH63793.1"/>
    <property type="molecule type" value="Genomic_DNA"/>
</dbReference>
<proteinExistence type="predicted"/>
<sequence>MRLLADKLMISCKSITTQQSLQHTTSRLYMSEWVLLWRLNLLCIQQRPSKHNLSPKFRRSNTHNHHRNSRNPQ</sequence>
<evidence type="ECO:0000313" key="2">
    <source>
        <dbReference type="EMBL" id="PVH63793.1"/>
    </source>
</evidence>